<dbReference type="GO" id="GO:0005737">
    <property type="term" value="C:cytoplasm"/>
    <property type="evidence" value="ECO:0007669"/>
    <property type="project" value="TreeGrafter"/>
</dbReference>
<dbReference type="GO" id="GO:0030488">
    <property type="term" value="P:tRNA methylation"/>
    <property type="evidence" value="ECO:0007669"/>
    <property type="project" value="TreeGrafter"/>
</dbReference>
<dbReference type="CDD" id="cd04164">
    <property type="entry name" value="trmE"/>
    <property type="match status" value="1"/>
</dbReference>
<feature type="domain" description="GTP-binding protein TrmE N-terminal" evidence="3">
    <location>
        <begin position="19"/>
        <end position="102"/>
    </location>
</feature>
<dbReference type="Pfam" id="PF10396">
    <property type="entry name" value="TrmE_N"/>
    <property type="match status" value="1"/>
</dbReference>
<evidence type="ECO:0000313" key="5">
    <source>
        <dbReference type="EMBL" id="GIX62358.1"/>
    </source>
</evidence>
<dbReference type="NCBIfam" id="TIGR00231">
    <property type="entry name" value="small_GTP"/>
    <property type="match status" value="1"/>
</dbReference>
<dbReference type="GeneID" id="94193839"/>
<dbReference type="InterPro" id="IPR027417">
    <property type="entry name" value="P-loop_NTPase"/>
</dbReference>
<dbReference type="InterPro" id="IPR027266">
    <property type="entry name" value="TrmE/GcvT-like"/>
</dbReference>
<evidence type="ECO:0000259" key="4">
    <source>
        <dbReference type="Pfam" id="PF12631"/>
    </source>
</evidence>
<keyword evidence="6" id="KW-1185">Reference proteome</keyword>
<feature type="domain" description="G" evidence="2">
    <location>
        <begin position="160"/>
        <end position="279"/>
    </location>
</feature>
<dbReference type="InterPro" id="IPR005225">
    <property type="entry name" value="Small_GTP-bd"/>
</dbReference>
<dbReference type="GO" id="GO:0005525">
    <property type="term" value="F:GTP binding"/>
    <property type="evidence" value="ECO:0007669"/>
    <property type="project" value="InterPro"/>
</dbReference>
<accession>A0AAV4LRG9</accession>
<reference evidence="5 6" key="1">
    <citation type="submission" date="2021-06" db="EMBL/GenBank/DDBJ databases">
        <title>Genome sequence of Babesia caballi.</title>
        <authorList>
            <person name="Yamagishi J."/>
            <person name="Kidaka T."/>
            <person name="Ochi A."/>
        </authorList>
    </citation>
    <scope>NUCLEOTIDE SEQUENCE [LARGE SCALE GENOMIC DNA]</scope>
    <source>
        <strain evidence="5">USDA-D6B2</strain>
    </source>
</reference>
<gene>
    <name evidence="5" type="ORF">BcabD6B2_17930</name>
</gene>
<dbReference type="Gene3D" id="3.30.1360.120">
    <property type="entry name" value="Probable tRNA modification gtpase trme, domain 1"/>
    <property type="match status" value="1"/>
</dbReference>
<dbReference type="GO" id="GO:0002098">
    <property type="term" value="P:tRNA wobble uridine modification"/>
    <property type="evidence" value="ECO:0007669"/>
    <property type="project" value="TreeGrafter"/>
</dbReference>
<keyword evidence="1" id="KW-0175">Coiled coil</keyword>
<evidence type="ECO:0000313" key="6">
    <source>
        <dbReference type="Proteomes" id="UP001497744"/>
    </source>
</evidence>
<evidence type="ECO:0000256" key="1">
    <source>
        <dbReference type="SAM" id="Coils"/>
    </source>
</evidence>
<dbReference type="Pfam" id="PF01926">
    <property type="entry name" value="MMR_HSR1"/>
    <property type="match status" value="1"/>
</dbReference>
<name>A0AAV4LRG9_BABCB</name>
<dbReference type="EMBL" id="BPLF01000001">
    <property type="protein sequence ID" value="GIX62358.1"/>
    <property type="molecule type" value="Genomic_DNA"/>
</dbReference>
<dbReference type="InterPro" id="IPR027368">
    <property type="entry name" value="MnmE_dom2"/>
</dbReference>
<evidence type="ECO:0000259" key="2">
    <source>
        <dbReference type="Pfam" id="PF01926"/>
    </source>
</evidence>
<protein>
    <submittedName>
        <fullName evidence="5">tRNA uridine-5-carboxymethylaminomethyl(34) synthesis GTPase MnmE</fullName>
    </submittedName>
</protein>
<evidence type="ECO:0000259" key="3">
    <source>
        <dbReference type="Pfam" id="PF10396"/>
    </source>
</evidence>
<dbReference type="Gene3D" id="1.20.120.430">
    <property type="entry name" value="tRNA modification GTPase MnmE domain 2"/>
    <property type="match status" value="1"/>
</dbReference>
<dbReference type="InterPro" id="IPR018948">
    <property type="entry name" value="GTP-bd_TrmE_N"/>
</dbReference>
<dbReference type="CDD" id="cd14858">
    <property type="entry name" value="TrmE_N"/>
    <property type="match status" value="1"/>
</dbReference>
<feature type="domain" description="MnmE helical" evidence="4">
    <location>
        <begin position="105"/>
        <end position="397"/>
    </location>
</feature>
<dbReference type="InterPro" id="IPR031168">
    <property type="entry name" value="G_TrmE"/>
</dbReference>
<dbReference type="RefSeq" id="XP_067714427.1">
    <property type="nucleotide sequence ID" value="XM_067858326.1"/>
</dbReference>
<dbReference type="AlphaFoldDB" id="A0AAV4LRG9"/>
<organism evidence="5 6">
    <name type="scientific">Babesia caballi</name>
    <dbReference type="NCBI Taxonomy" id="5871"/>
    <lineage>
        <taxon>Eukaryota</taxon>
        <taxon>Sar</taxon>
        <taxon>Alveolata</taxon>
        <taxon>Apicomplexa</taxon>
        <taxon>Aconoidasida</taxon>
        <taxon>Piroplasmida</taxon>
        <taxon>Babesiidae</taxon>
        <taxon>Babesia</taxon>
    </lineage>
</organism>
<comment type="caution">
    <text evidence="5">The sequence shown here is derived from an EMBL/GenBank/DDBJ whole genome shotgun (WGS) entry which is preliminary data.</text>
</comment>
<feature type="coiled-coil region" evidence="1">
    <location>
        <begin position="114"/>
        <end position="148"/>
    </location>
</feature>
<sequence length="618" mass="65471">MLVREQAEDAGGRPFKCVARAATLRSIYDPVHSTLVDKAVTIYFPRPNSFTGEDVVEIHTHGSRAVVSQLFEAFRQITKERDIGLRQAERGEFTRRAFYNGKVDLTQAEAIRDVIAAETKAEMQNAALKALREQLREVGEEIARKVEDSRGEILRSGASVAIVGPPNAGKSSLINAICGRRVAIVADMPGTTRDLVQAVYDLDGIRVTLVDTAGVRALDGGAETDSHRGVEMQGIEMALRHLAETKLAIFLFDHTNVEESRRALAVVRERLSERTELVVCVSKADLLGAEQMARCMEEVRGGNSQLQAPVMALSSHRPGDVEALLGVVQRTFAPHLQGVHTQPFITEARHKAHLRCVIGEIRRTLRTIGSGQPDLEIVAENMREAIAQIAYIVVRVDKSGAAEVGGVRGSNGLVFFGHDAVGFGSVLGALRVGVDGAVENLNGLVLQPREVAGGGVVGLVDGLGNLLSVDGDGGRVITGDGGAGDIARGAGGGGGTFALGSAGHVALDEAADVVHVAHEAAEDAVAVHLAGDVVQLLLGDGLNLLAHAVHLLLHVLHLLLHGVHLLLNGLGVGHVVAEVEGVVAGVGLAQRTVMERRPGVLRDVDGGRDRRKEKGAEN</sequence>
<dbReference type="InterPro" id="IPR006073">
    <property type="entry name" value="GTP-bd"/>
</dbReference>
<dbReference type="SUPFAM" id="SSF52540">
    <property type="entry name" value="P-loop containing nucleoside triphosphate hydrolases"/>
    <property type="match status" value="1"/>
</dbReference>
<dbReference type="Pfam" id="PF12631">
    <property type="entry name" value="MnmE_helical"/>
    <property type="match status" value="1"/>
</dbReference>
<dbReference type="PANTHER" id="PTHR42714">
    <property type="entry name" value="TRNA MODIFICATION GTPASE GTPBP3"/>
    <property type="match status" value="1"/>
</dbReference>
<dbReference type="Proteomes" id="UP001497744">
    <property type="component" value="Unassembled WGS sequence"/>
</dbReference>
<proteinExistence type="predicted"/>
<dbReference type="InterPro" id="IPR025867">
    <property type="entry name" value="MnmE_helical"/>
</dbReference>
<dbReference type="Gene3D" id="3.40.50.300">
    <property type="entry name" value="P-loop containing nucleotide triphosphate hydrolases"/>
    <property type="match status" value="1"/>
</dbReference>
<dbReference type="PANTHER" id="PTHR42714:SF2">
    <property type="entry name" value="TRNA MODIFICATION GTPASE GTPBP3, MITOCHONDRIAL"/>
    <property type="match status" value="1"/>
</dbReference>